<protein>
    <submittedName>
        <fullName evidence="1">Uncharacterized protein</fullName>
    </submittedName>
</protein>
<dbReference type="STRING" id="1969733.B5V00_06705"/>
<keyword evidence="2" id="KW-1185">Reference proteome</keyword>
<evidence type="ECO:0000313" key="2">
    <source>
        <dbReference type="Proteomes" id="UP000193136"/>
    </source>
</evidence>
<sequence length="130" mass="14856">MNTEPRSREELEALGYETDGDCFVAAFNFALDTPDEMILVHGEVSHGDFPALRYTHAWVEQQIELRPGVKMTLVHDPSNGRHVQIPKELYYLLGRIVDEPGKLARYSQNQARRKALATGHYGPWDLDNDF</sequence>
<gene>
    <name evidence="1" type="ORF">B5V00_06705</name>
</gene>
<dbReference type="RefSeq" id="WP_085009995.1">
    <property type="nucleotide sequence ID" value="NZ_NAAD01000006.1"/>
</dbReference>
<comment type="caution">
    <text evidence="1">The sequence shown here is derived from an EMBL/GenBank/DDBJ whole genome shotgun (WGS) entry which is preliminary data.</text>
</comment>
<proteinExistence type="predicted"/>
<name>A0A1X0Y873_9BACT</name>
<evidence type="ECO:0000313" key="1">
    <source>
        <dbReference type="EMBL" id="ORJ61316.1"/>
    </source>
</evidence>
<dbReference type="OrthoDB" id="9803751at2"/>
<accession>A0A1X0Y873</accession>
<dbReference type="Proteomes" id="UP000193136">
    <property type="component" value="Unassembled WGS sequence"/>
</dbReference>
<organism evidence="1 2">
    <name type="scientific">Geothermobacter hydrogeniphilus</name>
    <dbReference type="NCBI Taxonomy" id="1969733"/>
    <lineage>
        <taxon>Bacteria</taxon>
        <taxon>Pseudomonadati</taxon>
        <taxon>Thermodesulfobacteriota</taxon>
        <taxon>Desulfuromonadia</taxon>
        <taxon>Desulfuromonadales</taxon>
        <taxon>Geothermobacteraceae</taxon>
        <taxon>Geothermobacter</taxon>
    </lineage>
</organism>
<reference evidence="1 2" key="1">
    <citation type="submission" date="2017-03" db="EMBL/GenBank/DDBJ databases">
        <title>Genome sequence of Geothermobacter sp. EPR-M, Deep-Sea Iron Reducer.</title>
        <authorList>
            <person name="Tully B."/>
            <person name="Savalia P."/>
            <person name="Abuyen K."/>
            <person name="Baughan C."/>
            <person name="Romero E."/>
            <person name="Ronkowski C."/>
            <person name="Torres B."/>
            <person name="Tremblay J."/>
            <person name="Trujillo A."/>
            <person name="Tyler M."/>
            <person name="Perez-Rodriguez I."/>
            <person name="Amend J."/>
        </authorList>
    </citation>
    <scope>NUCLEOTIDE SEQUENCE [LARGE SCALE GENOMIC DNA]</scope>
    <source>
        <strain evidence="1 2">EPR-M</strain>
    </source>
</reference>
<dbReference type="AlphaFoldDB" id="A0A1X0Y873"/>
<dbReference type="EMBL" id="NAAD01000006">
    <property type="protein sequence ID" value="ORJ61316.1"/>
    <property type="molecule type" value="Genomic_DNA"/>
</dbReference>